<evidence type="ECO:0000313" key="8">
    <source>
        <dbReference type="EMBL" id="KAF2101379.1"/>
    </source>
</evidence>
<evidence type="ECO:0000256" key="4">
    <source>
        <dbReference type="ARBA" id="ARBA00023136"/>
    </source>
</evidence>
<keyword evidence="9" id="KW-1185">Reference proteome</keyword>
<accession>A0A9P4MD79</accession>
<comment type="caution">
    <text evidence="8">The sequence shown here is derived from an EMBL/GenBank/DDBJ whole genome shotgun (WGS) entry which is preliminary data.</text>
</comment>
<dbReference type="PANTHER" id="PTHR33048:SF129">
    <property type="entry name" value="INTEGRAL MEMBRANE PROTEIN-RELATED"/>
    <property type="match status" value="1"/>
</dbReference>
<dbReference type="Pfam" id="PF20684">
    <property type="entry name" value="Fung_rhodopsin"/>
    <property type="match status" value="1"/>
</dbReference>
<feature type="transmembrane region" description="Helical" evidence="6">
    <location>
        <begin position="271"/>
        <end position="294"/>
    </location>
</feature>
<protein>
    <recommendedName>
        <fullName evidence="7">Rhodopsin domain-containing protein</fullName>
    </recommendedName>
</protein>
<feature type="domain" description="Rhodopsin" evidence="7">
    <location>
        <begin position="47"/>
        <end position="295"/>
    </location>
</feature>
<comment type="subcellular location">
    <subcellularLocation>
        <location evidence="1">Membrane</location>
        <topology evidence="1">Multi-pass membrane protein</topology>
    </subcellularLocation>
</comment>
<feature type="transmembrane region" description="Helical" evidence="6">
    <location>
        <begin position="195"/>
        <end position="218"/>
    </location>
</feature>
<feature type="transmembrane region" description="Helical" evidence="6">
    <location>
        <begin position="230"/>
        <end position="251"/>
    </location>
</feature>
<feature type="transmembrane region" description="Helical" evidence="6">
    <location>
        <begin position="63"/>
        <end position="87"/>
    </location>
</feature>
<feature type="non-terminal residue" evidence="8">
    <location>
        <position position="311"/>
    </location>
</feature>
<proteinExistence type="inferred from homology"/>
<dbReference type="AlphaFoldDB" id="A0A9P4MD79"/>
<sequence>MPGGIHPPLAVIESWPTPNYVDPHTRGWSLVILMCVLYAIALLAVVARLWARLGILHNAGADDAIIVAAMVPATAMTITIGLASRKYGFDRHVWDVPLPVLKQNRKATFAIECFYVLGTTLTRISILFFYRRMAAGSVSKSFLWAVRASIVFVIAYGITFEVTLFASCTPFHAFWQEIDPTWAATHKHRCTDEGANLYAASVVSVVQDLITCLLPTMLFWKLQLPRRQKIALGAIFGVGFFLCIAGILRIYYIHFTFYETYDVTWAGQDNWIWTGVEALLGIVCASAPALKVFVRRYTNFSGFGSGVDENG</sequence>
<dbReference type="InterPro" id="IPR049326">
    <property type="entry name" value="Rhodopsin_dom_fungi"/>
</dbReference>
<evidence type="ECO:0000259" key="7">
    <source>
        <dbReference type="Pfam" id="PF20684"/>
    </source>
</evidence>
<name>A0A9P4MD79_9PEZI</name>
<dbReference type="GO" id="GO:0016020">
    <property type="term" value="C:membrane"/>
    <property type="evidence" value="ECO:0007669"/>
    <property type="project" value="UniProtKB-SubCell"/>
</dbReference>
<keyword evidence="2 6" id="KW-0812">Transmembrane</keyword>
<comment type="similarity">
    <text evidence="5">Belongs to the SAT4 family.</text>
</comment>
<gene>
    <name evidence="8" type="ORF">NA57DRAFT_35108</name>
</gene>
<feature type="transmembrane region" description="Helical" evidence="6">
    <location>
        <begin position="142"/>
        <end position="175"/>
    </location>
</feature>
<evidence type="ECO:0000256" key="5">
    <source>
        <dbReference type="ARBA" id="ARBA00038359"/>
    </source>
</evidence>
<feature type="transmembrane region" description="Helical" evidence="6">
    <location>
        <begin position="107"/>
        <end position="130"/>
    </location>
</feature>
<evidence type="ECO:0000256" key="6">
    <source>
        <dbReference type="SAM" id="Phobius"/>
    </source>
</evidence>
<evidence type="ECO:0000256" key="3">
    <source>
        <dbReference type="ARBA" id="ARBA00022989"/>
    </source>
</evidence>
<dbReference type="OrthoDB" id="5329176at2759"/>
<reference evidence="8" key="1">
    <citation type="journal article" date="2020" name="Stud. Mycol.">
        <title>101 Dothideomycetes genomes: a test case for predicting lifestyles and emergence of pathogens.</title>
        <authorList>
            <person name="Haridas S."/>
            <person name="Albert R."/>
            <person name="Binder M."/>
            <person name="Bloem J."/>
            <person name="Labutti K."/>
            <person name="Salamov A."/>
            <person name="Andreopoulos B."/>
            <person name="Baker S."/>
            <person name="Barry K."/>
            <person name="Bills G."/>
            <person name="Bluhm B."/>
            <person name="Cannon C."/>
            <person name="Castanera R."/>
            <person name="Culley D."/>
            <person name="Daum C."/>
            <person name="Ezra D."/>
            <person name="Gonzalez J."/>
            <person name="Henrissat B."/>
            <person name="Kuo A."/>
            <person name="Liang C."/>
            <person name="Lipzen A."/>
            <person name="Lutzoni F."/>
            <person name="Magnuson J."/>
            <person name="Mondo S."/>
            <person name="Nolan M."/>
            <person name="Ohm R."/>
            <person name="Pangilinan J."/>
            <person name="Park H.-J."/>
            <person name="Ramirez L."/>
            <person name="Alfaro M."/>
            <person name="Sun H."/>
            <person name="Tritt A."/>
            <person name="Yoshinaga Y."/>
            <person name="Zwiers L.-H."/>
            <person name="Turgeon B."/>
            <person name="Goodwin S."/>
            <person name="Spatafora J."/>
            <person name="Crous P."/>
            <person name="Grigoriev I."/>
        </authorList>
    </citation>
    <scope>NUCLEOTIDE SEQUENCE</scope>
    <source>
        <strain evidence="8">CBS 133067</strain>
    </source>
</reference>
<keyword evidence="3 6" id="KW-1133">Transmembrane helix</keyword>
<feature type="transmembrane region" description="Helical" evidence="6">
    <location>
        <begin position="28"/>
        <end position="51"/>
    </location>
</feature>
<dbReference type="PANTHER" id="PTHR33048">
    <property type="entry name" value="PTH11-LIKE INTEGRAL MEMBRANE PROTEIN (AFU_ORTHOLOGUE AFUA_5G11245)"/>
    <property type="match status" value="1"/>
</dbReference>
<evidence type="ECO:0000313" key="9">
    <source>
        <dbReference type="Proteomes" id="UP000799772"/>
    </source>
</evidence>
<dbReference type="InterPro" id="IPR052337">
    <property type="entry name" value="SAT4-like"/>
</dbReference>
<organism evidence="8 9">
    <name type="scientific">Rhizodiscina lignyota</name>
    <dbReference type="NCBI Taxonomy" id="1504668"/>
    <lineage>
        <taxon>Eukaryota</taxon>
        <taxon>Fungi</taxon>
        <taxon>Dikarya</taxon>
        <taxon>Ascomycota</taxon>
        <taxon>Pezizomycotina</taxon>
        <taxon>Dothideomycetes</taxon>
        <taxon>Pleosporomycetidae</taxon>
        <taxon>Aulographales</taxon>
        <taxon>Rhizodiscinaceae</taxon>
        <taxon>Rhizodiscina</taxon>
    </lineage>
</organism>
<dbReference type="Proteomes" id="UP000799772">
    <property type="component" value="Unassembled WGS sequence"/>
</dbReference>
<dbReference type="EMBL" id="ML978123">
    <property type="protein sequence ID" value="KAF2101379.1"/>
    <property type="molecule type" value="Genomic_DNA"/>
</dbReference>
<evidence type="ECO:0000256" key="1">
    <source>
        <dbReference type="ARBA" id="ARBA00004141"/>
    </source>
</evidence>
<keyword evidence="4 6" id="KW-0472">Membrane</keyword>
<evidence type="ECO:0000256" key="2">
    <source>
        <dbReference type="ARBA" id="ARBA00022692"/>
    </source>
</evidence>